<organism evidence="2 3">
    <name type="scientific">Colletotrichum incanum</name>
    <name type="common">Soybean anthracnose fungus</name>
    <dbReference type="NCBI Taxonomy" id="1573173"/>
    <lineage>
        <taxon>Eukaryota</taxon>
        <taxon>Fungi</taxon>
        <taxon>Dikarya</taxon>
        <taxon>Ascomycota</taxon>
        <taxon>Pezizomycotina</taxon>
        <taxon>Sordariomycetes</taxon>
        <taxon>Hypocreomycetidae</taxon>
        <taxon>Glomerellales</taxon>
        <taxon>Glomerellaceae</taxon>
        <taxon>Colletotrichum</taxon>
        <taxon>Colletotrichum spaethianum species complex</taxon>
    </lineage>
</organism>
<protein>
    <submittedName>
        <fullName evidence="2">Uncharacterized protein</fullName>
    </submittedName>
</protein>
<keyword evidence="3" id="KW-1185">Reference proteome</keyword>
<name>A0A161WBF7_COLIC</name>
<feature type="signal peptide" evidence="1">
    <location>
        <begin position="1"/>
        <end position="19"/>
    </location>
</feature>
<accession>A0A161WBF7</accession>
<proteinExistence type="predicted"/>
<evidence type="ECO:0000313" key="2">
    <source>
        <dbReference type="EMBL" id="KZL81498.1"/>
    </source>
</evidence>
<evidence type="ECO:0000256" key="1">
    <source>
        <dbReference type="SAM" id="SignalP"/>
    </source>
</evidence>
<dbReference type="AlphaFoldDB" id="A0A161WBF7"/>
<dbReference type="Proteomes" id="UP000076584">
    <property type="component" value="Unassembled WGS sequence"/>
</dbReference>
<feature type="chain" id="PRO_5007828465" evidence="1">
    <location>
        <begin position="20"/>
        <end position="151"/>
    </location>
</feature>
<sequence length="151" mass="15756">MRFAIPSVLVRAVIASAAAAAGAATHDGADYGSWDFSGSATFPVSGYTSYHVDATYYNIELAAPVEVTCSYLYNPRDKTETASCSDPSFSYDFGGIRQANTVATVTLKQTVELWGSNVTVTGTKEFDFDFSGGAGFTGTAAGTIEAQIATA</sequence>
<comment type="caution">
    <text evidence="2">The sequence shown here is derived from an EMBL/GenBank/DDBJ whole genome shotgun (WGS) entry which is preliminary data.</text>
</comment>
<evidence type="ECO:0000313" key="3">
    <source>
        <dbReference type="Proteomes" id="UP000076584"/>
    </source>
</evidence>
<dbReference type="EMBL" id="LFIW01001627">
    <property type="protein sequence ID" value="KZL81498.1"/>
    <property type="molecule type" value="Genomic_DNA"/>
</dbReference>
<reference evidence="2 3" key="1">
    <citation type="submission" date="2015-06" db="EMBL/GenBank/DDBJ databases">
        <title>Survival trade-offs in plant roots during colonization by closely related pathogenic and mutualistic fungi.</title>
        <authorList>
            <person name="Hacquard S."/>
            <person name="Kracher B."/>
            <person name="Hiruma K."/>
            <person name="Weinman A."/>
            <person name="Muench P."/>
            <person name="Garrido Oter R."/>
            <person name="Ver Loren van Themaat E."/>
            <person name="Dallerey J.-F."/>
            <person name="Damm U."/>
            <person name="Henrissat B."/>
            <person name="Lespinet O."/>
            <person name="Thon M."/>
            <person name="Kemen E."/>
            <person name="McHardy A.C."/>
            <person name="Schulze-Lefert P."/>
            <person name="O'Connell R.J."/>
        </authorList>
    </citation>
    <scope>NUCLEOTIDE SEQUENCE [LARGE SCALE GENOMIC DNA]</scope>
    <source>
        <strain evidence="2 3">MAFF 238704</strain>
    </source>
</reference>
<gene>
    <name evidence="2" type="ORF">CI238_10128</name>
</gene>
<keyword evidence="1" id="KW-0732">Signal</keyword>